<feature type="domain" description="DUF11" evidence="2">
    <location>
        <begin position="1350"/>
        <end position="1471"/>
    </location>
</feature>
<reference evidence="3 4" key="1">
    <citation type="submission" date="2018-11" db="EMBL/GenBank/DDBJ databases">
        <title>Aureibaculum marinum gen. nov., sp. nov., a member of the family Flavobacteriaceae isolated from the Bohai Sea.</title>
        <authorList>
            <person name="Ji X."/>
        </authorList>
    </citation>
    <scope>NUCLEOTIDE SEQUENCE [LARGE SCALE GENOMIC DNA]</scope>
    <source>
        <strain evidence="3 4">BH-SD17</strain>
    </source>
</reference>
<dbReference type="Gene3D" id="4.10.1080.10">
    <property type="entry name" value="TSP type-3 repeat"/>
    <property type="match status" value="2"/>
</dbReference>
<organism evidence="3 4">
    <name type="scientific">Aureibaculum marinum</name>
    <dbReference type="NCBI Taxonomy" id="2487930"/>
    <lineage>
        <taxon>Bacteria</taxon>
        <taxon>Pseudomonadati</taxon>
        <taxon>Bacteroidota</taxon>
        <taxon>Flavobacteriia</taxon>
        <taxon>Flavobacteriales</taxon>
        <taxon>Flavobacteriaceae</taxon>
        <taxon>Aureibaculum</taxon>
    </lineage>
</organism>
<dbReference type="OrthoDB" id="601690at2"/>
<name>A0A3N4NI53_9FLAO</name>
<accession>A0A3N4NI53</accession>
<dbReference type="Proteomes" id="UP000270856">
    <property type="component" value="Unassembled WGS sequence"/>
</dbReference>
<evidence type="ECO:0000313" key="4">
    <source>
        <dbReference type="Proteomes" id="UP000270856"/>
    </source>
</evidence>
<comment type="caution">
    <text evidence="3">The sequence shown here is derived from an EMBL/GenBank/DDBJ whole genome shotgun (WGS) entry which is preliminary data.</text>
</comment>
<dbReference type="Gene3D" id="2.60.40.1170">
    <property type="entry name" value="Mu homology domain, subdomain B"/>
    <property type="match status" value="1"/>
</dbReference>
<dbReference type="InterPro" id="IPR047589">
    <property type="entry name" value="DUF11_rpt"/>
</dbReference>
<dbReference type="Pfam" id="PF01345">
    <property type="entry name" value="DUF11"/>
    <property type="match status" value="1"/>
</dbReference>
<feature type="compositionally biased region" description="Acidic residues" evidence="1">
    <location>
        <begin position="1269"/>
        <end position="1279"/>
    </location>
</feature>
<dbReference type="RefSeq" id="WP_123899236.1">
    <property type="nucleotide sequence ID" value="NZ_RPFJ01000084.1"/>
</dbReference>
<keyword evidence="4" id="KW-1185">Reference proteome</keyword>
<dbReference type="NCBIfam" id="TIGR01451">
    <property type="entry name" value="B_ant_repeat"/>
    <property type="match status" value="1"/>
</dbReference>
<feature type="region of interest" description="Disordered" evidence="1">
    <location>
        <begin position="1230"/>
        <end position="1312"/>
    </location>
</feature>
<dbReference type="GO" id="GO:0005509">
    <property type="term" value="F:calcium ion binding"/>
    <property type="evidence" value="ECO:0007669"/>
    <property type="project" value="InterPro"/>
</dbReference>
<dbReference type="InterPro" id="IPR028974">
    <property type="entry name" value="TSP_type-3_rpt"/>
</dbReference>
<dbReference type="SUPFAM" id="SSF103647">
    <property type="entry name" value="TSP type-3 repeat"/>
    <property type="match status" value="2"/>
</dbReference>
<gene>
    <name evidence="3" type="ORF">EGM88_15105</name>
</gene>
<evidence type="ECO:0000259" key="2">
    <source>
        <dbReference type="Pfam" id="PF01345"/>
    </source>
</evidence>
<sequence length="1473" mass="157111">MTRQGDKVKAFAVAFFLLFIVSSFTYNLRAEKVIYPKAKVIALAKEVEINEFTMQLTAVNETCTGNGQIVINIDNTESGAVFEFQVYQLPNTSVPINIIDNVSAIGSTLSYTLTSLEAAVYQIRAVQTIGAENNEQIAEVTVLEDVEPIAYDLDLSDGCSGTNITVNVTAGHPVTYSLLDTSDNVIIAAQTSNILENVPDGNYRVAVTDECGDTTVLGVTTDYDDTATYNIFFYEQDGPDCNTITFRNRIVYDSGTAPAIKYPIQIEVVFTSPTATTLNLTLTSGQYVYFDMPFTSGETYTYTTTITDACGVTYSKSDTVTPTRDVDLNASDATCGTRYLRLMNYDYLVGPTIITFTEYPDGFDPANYNTNFEPGAYSAILSSPTTEYFGTSSSVGVPAGTYTVEVTSCGETLTDTVTVTNSSSYNVYYRSRPSCEEGFVSAYVYMPDDDFATISVTAAPTEFIDIYGPLPVDMTSYISTSNGRFYISSIPVGDYTFEGTVEGCGVTVTKDITFNDVPRDYTTTITPTFNCGSFNVEASVTDLYYYLPRLYLQKYYPESEQWGHPTTGNLYTEGDNITSSTGLDFNISGSSSSGNYSGALTNIVSSGDFRVILRYQIYGDGLGTAQYCYEEVDTFSVSETGVTLEDYYVFGCANGTASLVVDALGVVPLTYRITEFNGEAISTIDNGTSPVFSELAAGEYTVEVEDGCGNVRLFQFKTDAVKTPVIRPSNLCDGENGTLFVAGLSFLDIEWTKDSDSTVIGTGNTLNFTPFNESSDGGIYHANISYGVNPNTCTTQTLSFEIQTPAPAPEAGTGQTLDIVQSDAGILNLFDYVTGPYDNYGKWTDLSNTGALNNEILEASSLSVGTYQFQYEVEGLCSGVSNTIVTINIIASSLTAVQDDIDVTVVCSNMEQVNVGNVMDNDTVEGLPVNQTEFSVSVETPDPEGVLTVNSDGSVDVGANAQLGQTYTLEYRIIENANTNNFKVGTLNVTVTLDPVVVDTDGDGVYDFCDIDDDNDGILDIEEECSGFLAQNSSGNWIGQTTSMVSIARPESIIQTNVANLIDGQNTFNINSDGGEERWANDGDVAFQITFSAPVPASDIAFYFIDLDGAISGTPSPDAKIFFTVNGGLPNGVFVPVLGNVSNYNRATGVYSSPGAVNDQTLLLKGLGSTLVSEITIHSTGIGSGDLVAYALFGRTLCDSDGDGISNHLDLDSDGDGIPDNVEAQTTLGYTAPSGIDSDGNGLDDAYETSPGASEGLTPINTDGTDNPDYLDLDSDNEGANDTVEAGITLAGNDSDNDGLDDATDATTGYSDSGGTIDNPLIAPVILPDLDGDASTGGDVDFRDVLDGADLSLRKTVDNSNPDQGDVITFTLTVTNDGPGTANNIEVLDIIPTDFGYNHIASNYTVSQGTVTFDSATGRLEWALGTLTTSGGSNNSATLEYRVTVDVCGEFINQAEIINSSQADLDSTPNSGN</sequence>
<dbReference type="InterPro" id="IPR001434">
    <property type="entry name" value="OmcB-like_DUF11"/>
</dbReference>
<feature type="compositionally biased region" description="Acidic residues" evidence="1">
    <location>
        <begin position="1295"/>
        <end position="1304"/>
    </location>
</feature>
<proteinExistence type="predicted"/>
<evidence type="ECO:0000256" key="1">
    <source>
        <dbReference type="SAM" id="MobiDB-lite"/>
    </source>
</evidence>
<protein>
    <submittedName>
        <fullName evidence="3">DUF11 domain-containing protein</fullName>
    </submittedName>
</protein>
<evidence type="ECO:0000313" key="3">
    <source>
        <dbReference type="EMBL" id="RPD91179.1"/>
    </source>
</evidence>
<dbReference type="EMBL" id="RPFJ01000084">
    <property type="protein sequence ID" value="RPD91179.1"/>
    <property type="molecule type" value="Genomic_DNA"/>
</dbReference>